<dbReference type="InterPro" id="IPR016024">
    <property type="entry name" value="ARM-type_fold"/>
</dbReference>
<evidence type="ECO:0000313" key="7">
    <source>
        <dbReference type="Proteomes" id="UP000663832"/>
    </source>
</evidence>
<dbReference type="InterPro" id="IPR006921">
    <property type="entry name" value="Interferon-rel_develop_reg_C"/>
</dbReference>
<dbReference type="Pfam" id="PF04836">
    <property type="entry name" value="IFRD_C"/>
    <property type="match status" value="1"/>
</dbReference>
<dbReference type="Proteomes" id="UP000663832">
    <property type="component" value="Unassembled WGS sequence"/>
</dbReference>
<sequence length="544" mass="61613">MDTTSYTGLPNKLCQGLTSVKSSLTTGHMLEKSETTHIDSRDKFNHHMARSVLGIQAPLKLQTELQIASKMGRLPCLPSSRLMLDVLRGTNEDISFDDILNNPREFGELQVDPHLAMDRHDHRPPRSKTSRSGADDSVSIDDGVSTCSNISDLTSIYDDSEVGFPTSNDTILSTDILDEKLDIAIEGLRNKDLRTRENSLRTLQTLFSQKYVSELVINRSESLTDQLITCLRKGNESEGKLAAIVTSLFFIQLGEPNDELFLQFRDIILPILRDESKSSSIRKNYAQAIGIICFIACEDMSSTVELMKTLETIFSRSYLLPDRTTPIINHDLQELHTSALSSWCLLMSTMPNNLAHELIRTYAPEKIPGLIESNDGDLRNQAGETIAVLYEIARDINSIFAEPPESLLITLEKKANESAKYRGKKEKRLQRATFREIYNSFEEGTSPEFDIKFGRETLEITSWTTRLYYNIFSSLLATGMNIHLKENGFLRSVFNLDDLEIEDIHQSKTNRFERQLANRAAFKVRTQALNKTRANKVTRIQNED</sequence>
<dbReference type="AlphaFoldDB" id="A0A815ZV72"/>
<comment type="similarity">
    <text evidence="1">Belongs to the IFRD family.</text>
</comment>
<name>A0A815ZV72_9BILA</name>
<dbReference type="InterPro" id="IPR007701">
    <property type="entry name" value="Interferon-rel_develop_reg_N"/>
</dbReference>
<protein>
    <recommendedName>
        <fullName evidence="8">Interferon-related developmental regulator 1-like protein</fullName>
    </recommendedName>
</protein>
<evidence type="ECO:0008006" key="8">
    <source>
        <dbReference type="Google" id="ProtNLM"/>
    </source>
</evidence>
<evidence type="ECO:0000313" key="5">
    <source>
        <dbReference type="EMBL" id="CAF1327504.1"/>
    </source>
</evidence>
<evidence type="ECO:0000256" key="2">
    <source>
        <dbReference type="SAM" id="MobiDB-lite"/>
    </source>
</evidence>
<feature type="region of interest" description="Disordered" evidence="2">
    <location>
        <begin position="116"/>
        <end position="141"/>
    </location>
</feature>
<dbReference type="Gene3D" id="1.25.10.10">
    <property type="entry name" value="Leucine-rich Repeat Variant"/>
    <property type="match status" value="1"/>
</dbReference>
<evidence type="ECO:0000256" key="1">
    <source>
        <dbReference type="ARBA" id="ARBA00008828"/>
    </source>
</evidence>
<evidence type="ECO:0000259" key="4">
    <source>
        <dbReference type="Pfam" id="PF05004"/>
    </source>
</evidence>
<comment type="caution">
    <text evidence="6">The sequence shown here is derived from an EMBL/GenBank/DDBJ whole genome shotgun (WGS) entry which is preliminary data.</text>
</comment>
<keyword evidence="7" id="KW-1185">Reference proteome</keyword>
<feature type="domain" description="Interferon-related developmental regulator N-terminal" evidence="4">
    <location>
        <begin position="145"/>
        <end position="442"/>
    </location>
</feature>
<reference evidence="6" key="1">
    <citation type="submission" date="2021-02" db="EMBL/GenBank/DDBJ databases">
        <authorList>
            <person name="Nowell W R."/>
        </authorList>
    </citation>
    <scope>NUCLEOTIDE SEQUENCE</scope>
</reference>
<organism evidence="6 7">
    <name type="scientific">Adineta steineri</name>
    <dbReference type="NCBI Taxonomy" id="433720"/>
    <lineage>
        <taxon>Eukaryota</taxon>
        <taxon>Metazoa</taxon>
        <taxon>Spiralia</taxon>
        <taxon>Gnathifera</taxon>
        <taxon>Rotifera</taxon>
        <taxon>Eurotatoria</taxon>
        <taxon>Bdelloidea</taxon>
        <taxon>Adinetida</taxon>
        <taxon>Adinetidae</taxon>
        <taxon>Adineta</taxon>
    </lineage>
</organism>
<dbReference type="PANTHER" id="PTHR12354:SF1">
    <property type="entry name" value="INTERFERON-RELATED DEVELOPMENTAL REGULATOR 1"/>
    <property type="match status" value="1"/>
</dbReference>
<evidence type="ECO:0000313" key="6">
    <source>
        <dbReference type="EMBL" id="CAF1587889.1"/>
    </source>
</evidence>
<dbReference type="InterPro" id="IPR039777">
    <property type="entry name" value="IFRD"/>
</dbReference>
<dbReference type="Pfam" id="PF05348">
    <property type="entry name" value="UMP1"/>
    <property type="match status" value="1"/>
</dbReference>
<dbReference type="EMBL" id="CAJNOM010001041">
    <property type="protein sequence ID" value="CAF1587889.1"/>
    <property type="molecule type" value="Genomic_DNA"/>
</dbReference>
<dbReference type="InterPro" id="IPR011989">
    <property type="entry name" value="ARM-like"/>
</dbReference>
<gene>
    <name evidence="5" type="ORF">BJG266_LOCUS33695</name>
    <name evidence="6" type="ORF">QVE165_LOCUS50875</name>
</gene>
<dbReference type="SUPFAM" id="SSF48371">
    <property type="entry name" value="ARM repeat"/>
    <property type="match status" value="1"/>
</dbReference>
<dbReference type="Pfam" id="PF05004">
    <property type="entry name" value="IFRD"/>
    <property type="match status" value="1"/>
</dbReference>
<evidence type="ECO:0000259" key="3">
    <source>
        <dbReference type="Pfam" id="PF04836"/>
    </source>
</evidence>
<proteinExistence type="inferred from homology"/>
<feature type="domain" description="Interferon-related developmental regulator C-terminal" evidence="3">
    <location>
        <begin position="487"/>
        <end position="533"/>
    </location>
</feature>
<dbReference type="EMBL" id="CAJNOI010000672">
    <property type="protein sequence ID" value="CAF1327504.1"/>
    <property type="molecule type" value="Genomic_DNA"/>
</dbReference>
<dbReference type="PANTHER" id="PTHR12354">
    <property type="entry name" value="INTERFERON-RELATED DEVELOPMENTAL REGULATOR"/>
    <property type="match status" value="1"/>
</dbReference>
<dbReference type="Proteomes" id="UP000663877">
    <property type="component" value="Unassembled WGS sequence"/>
</dbReference>
<accession>A0A815ZV72</accession>
<dbReference type="OrthoDB" id="18978at2759"/>